<evidence type="ECO:0000313" key="3">
    <source>
        <dbReference type="Proteomes" id="UP000184280"/>
    </source>
</evidence>
<gene>
    <name evidence="2" type="ORF">SAMN04488494_0156</name>
</gene>
<feature type="transmembrane region" description="Helical" evidence="1">
    <location>
        <begin position="139"/>
        <end position="155"/>
    </location>
</feature>
<dbReference type="EMBL" id="FRCJ01000011">
    <property type="protein sequence ID" value="SHN06577.1"/>
    <property type="molecule type" value="Genomic_DNA"/>
</dbReference>
<dbReference type="AlphaFoldDB" id="A0A1M7NRC7"/>
<accession>A0A1M7NRC7</accession>
<sequence length="156" mass="17970">MEQEINGKVQKINDEDYEIIKIIESKGMTMATKWYAENYDSNLSDAKDVIRSITKKYGVERKGQYIPDEEELFAYIEQLRDEYARTGVKAELNDVKKWYMEVSGCDDPEATFALGEAFKKYNELHGYKNIYGLPDPGCFGIILIAIIFTFSAFCLL</sequence>
<dbReference type="RefSeq" id="WP_073048138.1">
    <property type="nucleotide sequence ID" value="NZ_FOLF01000009.1"/>
</dbReference>
<keyword evidence="1" id="KW-1133">Transmembrane helix</keyword>
<name>A0A1M7NRC7_XYLRU</name>
<organism evidence="2 3">
    <name type="scientific">Xylanibacter ruminicola</name>
    <name type="common">Prevotella ruminicola</name>
    <dbReference type="NCBI Taxonomy" id="839"/>
    <lineage>
        <taxon>Bacteria</taxon>
        <taxon>Pseudomonadati</taxon>
        <taxon>Bacteroidota</taxon>
        <taxon>Bacteroidia</taxon>
        <taxon>Bacteroidales</taxon>
        <taxon>Prevotellaceae</taxon>
        <taxon>Xylanibacter</taxon>
    </lineage>
</organism>
<keyword evidence="1" id="KW-0472">Membrane</keyword>
<keyword evidence="1" id="KW-0812">Transmembrane</keyword>
<reference evidence="2 3" key="1">
    <citation type="submission" date="2016-11" db="EMBL/GenBank/DDBJ databases">
        <authorList>
            <person name="Jaros S."/>
            <person name="Januszkiewicz K."/>
            <person name="Wedrychowicz H."/>
        </authorList>
    </citation>
    <scope>NUCLEOTIDE SEQUENCE [LARGE SCALE GENOMIC DNA]</scope>
    <source>
        <strain evidence="2 3">BPI-34</strain>
    </source>
</reference>
<evidence type="ECO:0000256" key="1">
    <source>
        <dbReference type="SAM" id="Phobius"/>
    </source>
</evidence>
<protein>
    <submittedName>
        <fullName evidence="2">Uncharacterized protein</fullName>
    </submittedName>
</protein>
<proteinExistence type="predicted"/>
<evidence type="ECO:0000313" key="2">
    <source>
        <dbReference type="EMBL" id="SHN06577.1"/>
    </source>
</evidence>
<dbReference type="Proteomes" id="UP000184280">
    <property type="component" value="Unassembled WGS sequence"/>
</dbReference>